<evidence type="ECO:0000259" key="1">
    <source>
        <dbReference type="Pfam" id="PF01408"/>
    </source>
</evidence>
<evidence type="ECO:0000313" key="3">
    <source>
        <dbReference type="EMBL" id="MPM18461.1"/>
    </source>
</evidence>
<dbReference type="InterPro" id="IPR000683">
    <property type="entry name" value="Gfo/Idh/MocA-like_OxRdtase_N"/>
</dbReference>
<name>A0A644XRR2_9ZZZZ</name>
<feature type="domain" description="GFO/IDH/MocA-like oxidoreductase" evidence="2">
    <location>
        <begin position="135"/>
        <end position="253"/>
    </location>
</feature>
<feature type="domain" description="Gfo/Idh/MocA-like oxidoreductase N-terminal" evidence="1">
    <location>
        <begin position="4"/>
        <end position="125"/>
    </location>
</feature>
<evidence type="ECO:0000259" key="2">
    <source>
        <dbReference type="Pfam" id="PF22725"/>
    </source>
</evidence>
<reference evidence="3" key="1">
    <citation type="submission" date="2019-08" db="EMBL/GenBank/DDBJ databases">
        <authorList>
            <person name="Kucharzyk K."/>
            <person name="Murdoch R.W."/>
            <person name="Higgins S."/>
            <person name="Loffler F."/>
        </authorList>
    </citation>
    <scope>NUCLEOTIDE SEQUENCE</scope>
</reference>
<dbReference type="GO" id="GO:0000166">
    <property type="term" value="F:nucleotide binding"/>
    <property type="evidence" value="ECO:0007669"/>
    <property type="project" value="InterPro"/>
</dbReference>
<comment type="caution">
    <text evidence="3">The sequence shown here is derived from an EMBL/GenBank/DDBJ whole genome shotgun (WGS) entry which is preliminary data.</text>
</comment>
<dbReference type="SUPFAM" id="SSF51735">
    <property type="entry name" value="NAD(P)-binding Rossmann-fold domains"/>
    <property type="match status" value="1"/>
</dbReference>
<dbReference type="InterPro" id="IPR051317">
    <property type="entry name" value="Gfo/Idh/MocA_oxidoreduct"/>
</dbReference>
<dbReference type="EMBL" id="VSSQ01002988">
    <property type="protein sequence ID" value="MPM18461.1"/>
    <property type="molecule type" value="Genomic_DNA"/>
</dbReference>
<dbReference type="PANTHER" id="PTHR43708">
    <property type="entry name" value="CONSERVED EXPRESSED OXIDOREDUCTASE (EUROFUNG)"/>
    <property type="match status" value="1"/>
</dbReference>
<dbReference type="AlphaFoldDB" id="A0A644XRR2"/>
<protein>
    <submittedName>
        <fullName evidence="3">Inositol 2-dehydrogenase/D-chiro-inositol 3-dehydrogenase</fullName>
        <ecNumber evidence="3">1.1.1.18</ecNumber>
    </submittedName>
</protein>
<keyword evidence="3" id="KW-0560">Oxidoreductase</keyword>
<dbReference type="Pfam" id="PF01408">
    <property type="entry name" value="GFO_IDH_MocA"/>
    <property type="match status" value="1"/>
</dbReference>
<sequence>MRKLKVGILGQGRSGRNIHAASLERPGLRERFVIAAVADREPERCRESVAGNPGCRMSGDYRELLAMNDLDLMINALPSHAHVPVSIAALQAGHHVLCEKPLTRFPEEMAELKAAIAASGRFFAVFQQSRFAPTFRRVQSVIASGVLGRIMTVKLAFTGFGRRWDWQTLQEYGGGNLVNTGPHPIDQALQLYGDAMPEEIFCRLDNANSLGGAEDHVKLLLSGKGHPAVDIEISNASLFDPYVYLVYGTHGTLWGNHRDIEWRYFDPQEAPAHAVIAEPMPERSYCSENLSFYSEKWSSSEEGMSFNSRVEKFYLNLYDAMTGKAPLEVTLPQVERQVALFAECYRQNPEFGHWRSFEE</sequence>
<proteinExistence type="predicted"/>
<dbReference type="Gene3D" id="3.30.360.10">
    <property type="entry name" value="Dihydrodipicolinate Reductase, domain 2"/>
    <property type="match status" value="1"/>
</dbReference>
<dbReference type="Gene3D" id="3.40.50.720">
    <property type="entry name" value="NAD(P)-binding Rossmann-like Domain"/>
    <property type="match status" value="1"/>
</dbReference>
<accession>A0A644XRR2</accession>
<dbReference type="Pfam" id="PF22725">
    <property type="entry name" value="GFO_IDH_MocA_C3"/>
    <property type="match status" value="1"/>
</dbReference>
<dbReference type="GO" id="GO:0050112">
    <property type="term" value="F:inositol 2-dehydrogenase (NAD+) activity"/>
    <property type="evidence" value="ECO:0007669"/>
    <property type="project" value="UniProtKB-EC"/>
</dbReference>
<dbReference type="InterPro" id="IPR055170">
    <property type="entry name" value="GFO_IDH_MocA-like_dom"/>
</dbReference>
<dbReference type="PANTHER" id="PTHR43708:SF8">
    <property type="entry name" value="OXIDOREDUCTASE"/>
    <property type="match status" value="1"/>
</dbReference>
<dbReference type="EC" id="1.1.1.18" evidence="3"/>
<gene>
    <name evidence="3" type="primary">iolG_43</name>
    <name evidence="3" type="ORF">SDC9_64872</name>
</gene>
<dbReference type="SUPFAM" id="SSF55347">
    <property type="entry name" value="Glyceraldehyde-3-phosphate dehydrogenase-like, C-terminal domain"/>
    <property type="match status" value="1"/>
</dbReference>
<organism evidence="3">
    <name type="scientific">bioreactor metagenome</name>
    <dbReference type="NCBI Taxonomy" id="1076179"/>
    <lineage>
        <taxon>unclassified sequences</taxon>
        <taxon>metagenomes</taxon>
        <taxon>ecological metagenomes</taxon>
    </lineage>
</organism>
<dbReference type="InterPro" id="IPR036291">
    <property type="entry name" value="NAD(P)-bd_dom_sf"/>
</dbReference>